<dbReference type="EMBL" id="CADIKC010000015">
    <property type="protein sequence ID" value="CAB3742876.1"/>
    <property type="molecule type" value="Genomic_DNA"/>
</dbReference>
<gene>
    <name evidence="1" type="ORF">LMG24238_06953</name>
</gene>
<dbReference type="GeneID" id="97045514"/>
<accession>A0A6J5CQ23</accession>
<evidence type="ECO:0000313" key="2">
    <source>
        <dbReference type="Proteomes" id="UP000494255"/>
    </source>
</evidence>
<protein>
    <submittedName>
        <fullName evidence="1">Uncharacterized protein</fullName>
    </submittedName>
</protein>
<name>A0A6J5CQ23_9BURK</name>
<sequence>MSIRTLIEINHDLLHRLQDNPEIIAEILGQLGTSRYNAELNEANVGGRALDIWNGVRIVHQYHHSTRVTVKTEYAEVKL</sequence>
<keyword evidence="2" id="KW-1185">Reference proteome</keyword>
<dbReference type="AlphaFoldDB" id="A0A6J5CQ23"/>
<dbReference type="Proteomes" id="UP000494255">
    <property type="component" value="Unassembled WGS sequence"/>
</dbReference>
<organism evidence="1 2">
    <name type="scientific">Paraburkholderia sediminicola</name>
    <dbReference type="NCBI Taxonomy" id="458836"/>
    <lineage>
        <taxon>Bacteria</taxon>
        <taxon>Pseudomonadati</taxon>
        <taxon>Pseudomonadota</taxon>
        <taxon>Betaproteobacteria</taxon>
        <taxon>Burkholderiales</taxon>
        <taxon>Burkholderiaceae</taxon>
        <taxon>Paraburkholderia</taxon>
    </lineage>
</organism>
<reference evidence="1 2" key="1">
    <citation type="submission" date="2020-04" db="EMBL/GenBank/DDBJ databases">
        <authorList>
            <person name="De Canck E."/>
        </authorList>
    </citation>
    <scope>NUCLEOTIDE SEQUENCE [LARGE SCALE GENOMIC DNA]</scope>
    <source>
        <strain evidence="1 2">LMG 24238</strain>
    </source>
</reference>
<proteinExistence type="predicted"/>
<evidence type="ECO:0000313" key="1">
    <source>
        <dbReference type="EMBL" id="CAB3742876.1"/>
    </source>
</evidence>
<dbReference type="RefSeq" id="WP_175054397.1">
    <property type="nucleotide sequence ID" value="NZ_CADIKC010000015.1"/>
</dbReference>